<organism evidence="3 4">
    <name type="scientific">Sumerlaea chitinivorans</name>
    <dbReference type="NCBI Taxonomy" id="2250252"/>
    <lineage>
        <taxon>Bacteria</taxon>
        <taxon>Candidatus Sumerlaeota</taxon>
        <taxon>Candidatus Sumerlaeia</taxon>
        <taxon>Candidatus Sumerlaeales</taxon>
        <taxon>Candidatus Sumerlaeaceae</taxon>
        <taxon>Candidatus Sumerlaea</taxon>
    </lineage>
</organism>
<dbReference type="PANTHER" id="PTHR30383:SF5">
    <property type="entry name" value="SGNH HYDROLASE-TYPE ESTERASE DOMAIN-CONTAINING PROTEIN"/>
    <property type="match status" value="1"/>
</dbReference>
<proteinExistence type="predicted"/>
<evidence type="ECO:0000313" key="4">
    <source>
        <dbReference type="Proteomes" id="UP000262583"/>
    </source>
</evidence>
<dbReference type="KEGG" id="schv:BRCON_1201"/>
<reference evidence="3 4" key="1">
    <citation type="submission" date="2018-05" db="EMBL/GenBank/DDBJ databases">
        <title>A metagenomic window into the 2 km-deep terrestrial subsurface aquifer revealed taxonomically and functionally diverse microbial community comprising novel uncultured bacterial lineages.</title>
        <authorList>
            <person name="Kadnikov V.V."/>
            <person name="Mardanov A.V."/>
            <person name="Beletsky A.V."/>
            <person name="Banks D."/>
            <person name="Pimenov N.V."/>
            <person name="Frank Y.A."/>
            <person name="Karnachuk O.V."/>
            <person name="Ravin N.V."/>
        </authorList>
    </citation>
    <scope>NUCLEOTIDE SEQUENCE [LARGE SCALE GENOMIC DNA]</scope>
    <source>
        <strain evidence="3">BY</strain>
    </source>
</reference>
<keyword evidence="1" id="KW-0472">Membrane</keyword>
<keyword evidence="1" id="KW-0812">Transmembrane</keyword>
<sequence length="408" mass="45303">MTYPPQNEDVTTVYLKVRPSRRRERCFRLASAALGVLIALFILEVASRIFLYRYAQFIDRLNEEVARQWGGPLTLRDVARTSSNPARVYELWPGARGTFAGQPLEINSGGFRDREWAVEKSPSTVRIAILGDSVAFGWGVPVEKRYSNVLEQLLTHDPPTTGVAYECLNFAVPGYNTVQELATLREVVLRYSPDVVIVNLVDNDDEVPNFIRLRPQWWSLRQSFLVEAIRDRLVGRPLGDTARLLFGGIVQAGGRGHGEHVRGFRPELVPPEYRFLVGWENMVQALHGIHDECTSRGIAAVCVIHYTDLSPLLAAERPTAAENNPMAAWKKAAEDAGFVVCDPAEVLIRYLRQNGAGAKALWLSEKDPHPNEVGHRLIAQALAQTLKPLLAPTNSVRVSSNGGNAASH</sequence>
<protein>
    <recommendedName>
        <fullName evidence="2">SGNH hydrolase-type esterase domain-containing protein</fullName>
    </recommendedName>
</protein>
<dbReference type="SUPFAM" id="SSF52266">
    <property type="entry name" value="SGNH hydrolase"/>
    <property type="match status" value="1"/>
</dbReference>
<feature type="transmembrane region" description="Helical" evidence="1">
    <location>
        <begin position="26"/>
        <end position="51"/>
    </location>
</feature>
<name>A0A2Z4Y517_SUMC1</name>
<evidence type="ECO:0000313" key="3">
    <source>
        <dbReference type="EMBL" id="AXA35978.1"/>
    </source>
</evidence>
<dbReference type="GO" id="GO:0004622">
    <property type="term" value="F:phosphatidylcholine lysophospholipase activity"/>
    <property type="evidence" value="ECO:0007669"/>
    <property type="project" value="TreeGrafter"/>
</dbReference>
<dbReference type="Gene3D" id="3.40.50.1110">
    <property type="entry name" value="SGNH hydrolase"/>
    <property type="match status" value="1"/>
</dbReference>
<dbReference type="AlphaFoldDB" id="A0A2Z4Y517"/>
<dbReference type="InterPro" id="IPR051532">
    <property type="entry name" value="Ester_Hydrolysis_Enzymes"/>
</dbReference>
<dbReference type="EMBL" id="CP030759">
    <property type="protein sequence ID" value="AXA35978.1"/>
    <property type="molecule type" value="Genomic_DNA"/>
</dbReference>
<dbReference type="InterPro" id="IPR013830">
    <property type="entry name" value="SGNH_hydro"/>
</dbReference>
<dbReference type="Proteomes" id="UP000262583">
    <property type="component" value="Chromosome"/>
</dbReference>
<feature type="domain" description="SGNH hydrolase-type esterase" evidence="2">
    <location>
        <begin position="129"/>
        <end position="377"/>
    </location>
</feature>
<dbReference type="PANTHER" id="PTHR30383">
    <property type="entry name" value="THIOESTERASE 1/PROTEASE 1/LYSOPHOSPHOLIPASE L1"/>
    <property type="match status" value="1"/>
</dbReference>
<keyword evidence="1" id="KW-1133">Transmembrane helix</keyword>
<dbReference type="Pfam" id="PF13472">
    <property type="entry name" value="Lipase_GDSL_2"/>
    <property type="match status" value="1"/>
</dbReference>
<dbReference type="InterPro" id="IPR036514">
    <property type="entry name" value="SGNH_hydro_sf"/>
</dbReference>
<gene>
    <name evidence="3" type="ORF">BRCON_1201</name>
</gene>
<accession>A0A2Z4Y517</accession>
<evidence type="ECO:0000256" key="1">
    <source>
        <dbReference type="SAM" id="Phobius"/>
    </source>
</evidence>
<evidence type="ECO:0000259" key="2">
    <source>
        <dbReference type="Pfam" id="PF13472"/>
    </source>
</evidence>